<accession>A0A250IKJ1</accession>
<reference evidence="2 3" key="1">
    <citation type="submission" date="2017-06" db="EMBL/GenBank/DDBJ databases">
        <authorList>
            <person name="Kim H.J."/>
            <person name="Triplett B.A."/>
        </authorList>
    </citation>
    <scope>NUCLEOTIDE SEQUENCE [LARGE SCALE GENOMIC DNA]</scope>
    <source>
        <strain evidence="2 3">DSM 14713</strain>
    </source>
</reference>
<evidence type="ECO:0000313" key="3">
    <source>
        <dbReference type="Proteomes" id="UP000217289"/>
    </source>
</evidence>
<keyword evidence="3" id="KW-1185">Reference proteome</keyword>
<organism evidence="2 3">
    <name type="scientific">Melittangium boletus DSM 14713</name>
    <dbReference type="NCBI Taxonomy" id="1294270"/>
    <lineage>
        <taxon>Bacteria</taxon>
        <taxon>Pseudomonadati</taxon>
        <taxon>Myxococcota</taxon>
        <taxon>Myxococcia</taxon>
        <taxon>Myxococcales</taxon>
        <taxon>Cystobacterineae</taxon>
        <taxon>Archangiaceae</taxon>
        <taxon>Melittangium</taxon>
    </lineage>
</organism>
<proteinExistence type="predicted"/>
<dbReference type="OrthoDB" id="5383230at2"/>
<dbReference type="AlphaFoldDB" id="A0A250IKJ1"/>
<protein>
    <recommendedName>
        <fullName evidence="4">DUF3006 domain-containing protein</fullName>
    </recommendedName>
</protein>
<name>A0A250IKJ1_9BACT</name>
<dbReference type="Proteomes" id="UP000217289">
    <property type="component" value="Chromosome"/>
</dbReference>
<evidence type="ECO:0000313" key="2">
    <source>
        <dbReference type="EMBL" id="ATB31753.1"/>
    </source>
</evidence>
<feature type="region of interest" description="Disordered" evidence="1">
    <location>
        <begin position="85"/>
        <end position="105"/>
    </location>
</feature>
<sequence length="105" mass="11029">MRLLGTLGGVACGGAGGALQVEVLEEDVAQVVPLGGGRAFTLPRTALPPQVREGDVVREGRLDVETGVRLARELAEWRARLSVPVPDGLDLDAGASESLTEKKER</sequence>
<dbReference type="KEGG" id="mbd:MEBOL_005222"/>
<evidence type="ECO:0000256" key="1">
    <source>
        <dbReference type="SAM" id="MobiDB-lite"/>
    </source>
</evidence>
<dbReference type="EMBL" id="CP022163">
    <property type="protein sequence ID" value="ATB31753.1"/>
    <property type="molecule type" value="Genomic_DNA"/>
</dbReference>
<evidence type="ECO:0008006" key="4">
    <source>
        <dbReference type="Google" id="ProtNLM"/>
    </source>
</evidence>
<gene>
    <name evidence="2" type="ORF">MEBOL_005222</name>
</gene>
<dbReference type="RefSeq" id="WP_095980039.1">
    <property type="nucleotide sequence ID" value="NZ_CP022163.1"/>
</dbReference>